<evidence type="ECO:0000313" key="2">
    <source>
        <dbReference type="Proteomes" id="UP000287385"/>
    </source>
</evidence>
<sequence length="189" mass="21052">MNYGNFTPGFIDALAKIIGNRSVLEVYAGNGFLAKSLRERGVQIYPTSLFSSHDGHQLGMYCEVAESSSFEAVYRQGDQFDVLLMSWPITDFSTFFCSKAWLGKEQISRPIIFIGELPGSLLGHSTMLSGCACDNFFASIADMTLIEEYEPRNILDRAAILKVSKEKVADQEKLLFRGTAQRNRALQEG</sequence>
<dbReference type="RefSeq" id="WP_124297914.1">
    <property type="nucleotide sequence ID" value="NZ_BDEV01000159.1"/>
</dbReference>
<organism evidence="1 2">
    <name type="scientific">Acetobacter pasteurianus NBRC 3278</name>
    <dbReference type="NCBI Taxonomy" id="1226660"/>
    <lineage>
        <taxon>Bacteria</taxon>
        <taxon>Pseudomonadati</taxon>
        <taxon>Pseudomonadota</taxon>
        <taxon>Alphaproteobacteria</taxon>
        <taxon>Acetobacterales</taxon>
        <taxon>Acetobacteraceae</taxon>
        <taxon>Acetobacter</taxon>
    </lineage>
</organism>
<evidence type="ECO:0000313" key="1">
    <source>
        <dbReference type="EMBL" id="GCD64156.1"/>
    </source>
</evidence>
<dbReference type="GeneID" id="66349815"/>
<dbReference type="AlphaFoldDB" id="A0A401X8M3"/>
<dbReference type="Proteomes" id="UP000287385">
    <property type="component" value="Unassembled WGS sequence"/>
</dbReference>
<name>A0A401X8M3_ACEPA</name>
<comment type="caution">
    <text evidence="1">The sequence shown here is derived from an EMBL/GenBank/DDBJ whole genome shotgun (WGS) entry which is preliminary data.</text>
</comment>
<reference evidence="1 2" key="1">
    <citation type="submission" date="2016-06" db="EMBL/GenBank/DDBJ databases">
        <title>Acetobacter pasteurianus NBRC 3278 whole genome sequencing project.</title>
        <authorList>
            <person name="Matsutani M."/>
            <person name="Shiwa Y."/>
            <person name="Okamoto-Kainuma A."/>
            <person name="Ishikawa M."/>
            <person name="Koizumi Y."/>
            <person name="Yoshikawa H."/>
            <person name="Yakushi T."/>
            <person name="Matsushita K."/>
        </authorList>
    </citation>
    <scope>NUCLEOTIDE SEQUENCE [LARGE SCALE GENOMIC DNA]</scope>
    <source>
        <strain evidence="1 2">NBRC 3278</strain>
    </source>
</reference>
<protein>
    <recommendedName>
        <fullName evidence="3">Methyltransferase</fullName>
    </recommendedName>
</protein>
<proteinExistence type="predicted"/>
<gene>
    <name evidence="1" type="ORF">NBRC3278_3249</name>
</gene>
<evidence type="ECO:0008006" key="3">
    <source>
        <dbReference type="Google" id="ProtNLM"/>
    </source>
</evidence>
<accession>A0A401X8M3</accession>
<keyword evidence="2" id="KW-1185">Reference proteome</keyword>
<dbReference type="EMBL" id="BDEV01000159">
    <property type="protein sequence ID" value="GCD64156.1"/>
    <property type="molecule type" value="Genomic_DNA"/>
</dbReference>